<name>A0ABP7BNA2_9PSEU</name>
<evidence type="ECO:0000313" key="2">
    <source>
        <dbReference type="EMBL" id="GAA3663501.1"/>
    </source>
</evidence>
<comment type="caution">
    <text evidence="2">The sequence shown here is derived from an EMBL/GenBank/DDBJ whole genome shotgun (WGS) entry which is preliminary data.</text>
</comment>
<dbReference type="EMBL" id="BAABBE010000017">
    <property type="protein sequence ID" value="GAA3663501.1"/>
    <property type="molecule type" value="Genomic_DNA"/>
</dbReference>
<evidence type="ECO:0000313" key="3">
    <source>
        <dbReference type="Proteomes" id="UP001500711"/>
    </source>
</evidence>
<proteinExistence type="predicted"/>
<organism evidence="2 3">
    <name type="scientific">Lentzea roselyniae</name>
    <dbReference type="NCBI Taxonomy" id="531940"/>
    <lineage>
        <taxon>Bacteria</taxon>
        <taxon>Bacillati</taxon>
        <taxon>Actinomycetota</taxon>
        <taxon>Actinomycetes</taxon>
        <taxon>Pseudonocardiales</taxon>
        <taxon>Pseudonocardiaceae</taxon>
        <taxon>Lentzea</taxon>
    </lineage>
</organism>
<gene>
    <name evidence="2" type="ORF">GCM10022267_57160</name>
</gene>
<reference evidence="3" key="1">
    <citation type="journal article" date="2019" name="Int. J. Syst. Evol. Microbiol.">
        <title>The Global Catalogue of Microorganisms (GCM) 10K type strain sequencing project: providing services to taxonomists for standard genome sequencing and annotation.</title>
        <authorList>
            <consortium name="The Broad Institute Genomics Platform"/>
            <consortium name="The Broad Institute Genome Sequencing Center for Infectious Disease"/>
            <person name="Wu L."/>
            <person name="Ma J."/>
        </authorList>
    </citation>
    <scope>NUCLEOTIDE SEQUENCE [LARGE SCALE GENOMIC DNA]</scope>
    <source>
        <strain evidence="3">JCM 17494</strain>
    </source>
</reference>
<keyword evidence="3" id="KW-1185">Reference proteome</keyword>
<accession>A0ABP7BNA2</accession>
<dbReference type="Proteomes" id="UP001500711">
    <property type="component" value="Unassembled WGS sequence"/>
</dbReference>
<evidence type="ECO:0000256" key="1">
    <source>
        <dbReference type="SAM" id="MobiDB-lite"/>
    </source>
</evidence>
<sequence length="107" mass="11338">MRGRAWRGSGVEDGGMDAFVELSAELTGFSAEELRSTGLVEQYATLARGASDAEIIQLWYTGVWRGVIPSSRAYAEGLAWKAVGVAAPGTDGPGFGSWERRPRGSAS</sequence>
<protein>
    <submittedName>
        <fullName evidence="2">Uncharacterized protein</fullName>
    </submittedName>
</protein>
<feature type="compositionally biased region" description="Basic and acidic residues" evidence="1">
    <location>
        <begin position="98"/>
        <end position="107"/>
    </location>
</feature>
<feature type="region of interest" description="Disordered" evidence="1">
    <location>
        <begin position="87"/>
        <end position="107"/>
    </location>
</feature>